<evidence type="ECO:0000313" key="8">
    <source>
        <dbReference type="Proteomes" id="UP000812440"/>
    </source>
</evidence>
<dbReference type="InterPro" id="IPR051517">
    <property type="entry name" value="IFITM_antiviral_protein"/>
</dbReference>
<dbReference type="OrthoDB" id="9882660at2759"/>
<dbReference type="GO" id="GO:0005886">
    <property type="term" value="C:plasma membrane"/>
    <property type="evidence" value="ECO:0007669"/>
    <property type="project" value="TreeGrafter"/>
</dbReference>
<gene>
    <name evidence="7" type="ORF">GDO86_020473</name>
</gene>
<proteinExistence type="inferred from homology"/>
<comment type="similarity">
    <text evidence="2">Belongs to the CD225/Dispanin family.</text>
</comment>
<accession>A0A8T2IC40</accession>
<keyword evidence="8" id="KW-1185">Reference proteome</keyword>
<keyword evidence="4 6" id="KW-1133">Transmembrane helix</keyword>
<sequence>MDTNYPREDVRLTPPKKTDCHNTVITIAAPAPPQDHLIWSLCNTLYLNLFCLGFMALIYSIKVRQREIVEKEEQ</sequence>
<evidence type="ECO:0000256" key="1">
    <source>
        <dbReference type="ARBA" id="ARBA00004370"/>
    </source>
</evidence>
<keyword evidence="3 6" id="KW-0812">Transmembrane</keyword>
<dbReference type="GO" id="GO:0030282">
    <property type="term" value="P:bone mineralization"/>
    <property type="evidence" value="ECO:0007669"/>
    <property type="project" value="TreeGrafter"/>
</dbReference>
<evidence type="ECO:0000256" key="4">
    <source>
        <dbReference type="ARBA" id="ARBA00022989"/>
    </source>
</evidence>
<protein>
    <submittedName>
        <fullName evidence="7">Uncharacterized protein</fullName>
    </submittedName>
</protein>
<evidence type="ECO:0000256" key="2">
    <source>
        <dbReference type="ARBA" id="ARBA00006843"/>
    </source>
</evidence>
<evidence type="ECO:0000256" key="6">
    <source>
        <dbReference type="SAM" id="Phobius"/>
    </source>
</evidence>
<dbReference type="Proteomes" id="UP000812440">
    <property type="component" value="Unassembled WGS sequence"/>
</dbReference>
<dbReference type="EMBL" id="JAACNH010008802">
    <property type="protein sequence ID" value="KAG8429337.1"/>
    <property type="molecule type" value="Genomic_DNA"/>
</dbReference>
<comment type="subcellular location">
    <subcellularLocation>
        <location evidence="1">Membrane</location>
    </subcellularLocation>
</comment>
<dbReference type="AlphaFoldDB" id="A0A8T2IC40"/>
<dbReference type="InterPro" id="IPR007593">
    <property type="entry name" value="CD225/Dispanin_fam"/>
</dbReference>
<reference evidence="7" key="1">
    <citation type="thesis" date="2020" institute="ProQuest LLC" country="789 East Eisenhower Parkway, Ann Arbor, MI, USA">
        <title>Comparative Genomics and Chromosome Evolution.</title>
        <authorList>
            <person name="Mudd A.B."/>
        </authorList>
    </citation>
    <scope>NUCLEOTIDE SEQUENCE</scope>
    <source>
        <strain evidence="7">Female2</strain>
        <tissue evidence="7">Blood</tissue>
    </source>
</reference>
<dbReference type="PANTHER" id="PTHR13999">
    <property type="entry name" value="INTERFERON INDUCIBLE TRANSMEMBRANE PROTEIN"/>
    <property type="match status" value="1"/>
</dbReference>
<feature type="transmembrane region" description="Helical" evidence="6">
    <location>
        <begin position="37"/>
        <end position="61"/>
    </location>
</feature>
<keyword evidence="5 6" id="KW-0472">Membrane</keyword>
<organism evidence="7 8">
    <name type="scientific">Hymenochirus boettgeri</name>
    <name type="common">Congo dwarf clawed frog</name>
    <dbReference type="NCBI Taxonomy" id="247094"/>
    <lineage>
        <taxon>Eukaryota</taxon>
        <taxon>Metazoa</taxon>
        <taxon>Chordata</taxon>
        <taxon>Craniata</taxon>
        <taxon>Vertebrata</taxon>
        <taxon>Euteleostomi</taxon>
        <taxon>Amphibia</taxon>
        <taxon>Batrachia</taxon>
        <taxon>Anura</taxon>
        <taxon>Pipoidea</taxon>
        <taxon>Pipidae</taxon>
        <taxon>Pipinae</taxon>
        <taxon>Hymenochirus</taxon>
    </lineage>
</organism>
<name>A0A8T2IC40_9PIPI</name>
<dbReference type="GO" id="GO:0060349">
    <property type="term" value="P:bone morphogenesis"/>
    <property type="evidence" value="ECO:0007669"/>
    <property type="project" value="TreeGrafter"/>
</dbReference>
<dbReference type="PANTHER" id="PTHR13999:SF10">
    <property type="entry name" value="INTERFERON-INDUCED TRANSMEMBRANE PROTEIN 5"/>
    <property type="match status" value="1"/>
</dbReference>
<comment type="caution">
    <text evidence="7">The sequence shown here is derived from an EMBL/GenBank/DDBJ whole genome shotgun (WGS) entry which is preliminary data.</text>
</comment>
<feature type="non-terminal residue" evidence="7">
    <location>
        <position position="74"/>
    </location>
</feature>
<evidence type="ECO:0000256" key="5">
    <source>
        <dbReference type="ARBA" id="ARBA00023136"/>
    </source>
</evidence>
<evidence type="ECO:0000256" key="3">
    <source>
        <dbReference type="ARBA" id="ARBA00022692"/>
    </source>
</evidence>
<evidence type="ECO:0000313" key="7">
    <source>
        <dbReference type="EMBL" id="KAG8429337.1"/>
    </source>
</evidence>
<dbReference type="Pfam" id="PF04505">
    <property type="entry name" value="CD225"/>
    <property type="match status" value="1"/>
</dbReference>